<dbReference type="Pfam" id="PF12840">
    <property type="entry name" value="HTH_20"/>
    <property type="match status" value="1"/>
</dbReference>
<evidence type="ECO:0000256" key="3">
    <source>
        <dbReference type="ARBA" id="ARBA00023163"/>
    </source>
</evidence>
<dbReference type="InterPro" id="IPR001845">
    <property type="entry name" value="HTH_ArsR_DNA-bd_dom"/>
</dbReference>
<reference evidence="5 6" key="1">
    <citation type="submission" date="2021-01" db="EMBL/GenBank/DDBJ databases">
        <title>Whole genome shotgun sequence of Catellatospora chokoriensis NBRC 107358.</title>
        <authorList>
            <person name="Komaki H."/>
            <person name="Tamura T."/>
        </authorList>
    </citation>
    <scope>NUCLEOTIDE SEQUENCE [LARGE SCALE GENOMIC DNA]</scope>
    <source>
        <strain evidence="5 6">NBRC 107358</strain>
    </source>
</reference>
<feature type="domain" description="HTH arsR-type" evidence="4">
    <location>
        <begin position="1"/>
        <end position="100"/>
    </location>
</feature>
<dbReference type="SMART" id="SM00418">
    <property type="entry name" value="HTH_ARSR"/>
    <property type="match status" value="1"/>
</dbReference>
<evidence type="ECO:0000259" key="4">
    <source>
        <dbReference type="PROSITE" id="PS50987"/>
    </source>
</evidence>
<dbReference type="GO" id="GO:0003677">
    <property type="term" value="F:DNA binding"/>
    <property type="evidence" value="ECO:0007669"/>
    <property type="project" value="UniProtKB-KW"/>
</dbReference>
<dbReference type="InterPro" id="IPR036390">
    <property type="entry name" value="WH_DNA-bd_sf"/>
</dbReference>
<accession>A0A8J3K1I1</accession>
<dbReference type="EMBL" id="BONG01000028">
    <property type="protein sequence ID" value="GIF91043.1"/>
    <property type="molecule type" value="Genomic_DNA"/>
</dbReference>
<comment type="caution">
    <text evidence="5">The sequence shown here is derived from an EMBL/GenBank/DDBJ whole genome shotgun (WGS) entry which is preliminary data.</text>
</comment>
<protein>
    <submittedName>
        <fullName evidence="5">Transcriptional regulator</fullName>
    </submittedName>
</protein>
<dbReference type="CDD" id="cd00090">
    <property type="entry name" value="HTH_ARSR"/>
    <property type="match status" value="1"/>
</dbReference>
<dbReference type="InterPro" id="IPR011991">
    <property type="entry name" value="ArsR-like_HTH"/>
</dbReference>
<proteinExistence type="predicted"/>
<dbReference type="PRINTS" id="PR00778">
    <property type="entry name" value="HTHARSR"/>
</dbReference>
<dbReference type="PROSITE" id="PS50987">
    <property type="entry name" value="HTH_ARSR_2"/>
    <property type="match status" value="1"/>
</dbReference>
<keyword evidence="2" id="KW-0238">DNA-binding</keyword>
<evidence type="ECO:0000313" key="5">
    <source>
        <dbReference type="EMBL" id="GIF91043.1"/>
    </source>
</evidence>
<dbReference type="PANTHER" id="PTHR33154:SF33">
    <property type="entry name" value="TRANSCRIPTIONAL REPRESSOR SDPR"/>
    <property type="match status" value="1"/>
</dbReference>
<dbReference type="PANTHER" id="PTHR33154">
    <property type="entry name" value="TRANSCRIPTIONAL REGULATOR, ARSR FAMILY"/>
    <property type="match status" value="1"/>
</dbReference>
<evidence type="ECO:0000256" key="2">
    <source>
        <dbReference type="ARBA" id="ARBA00023125"/>
    </source>
</evidence>
<dbReference type="Gene3D" id="1.10.10.10">
    <property type="entry name" value="Winged helix-like DNA-binding domain superfamily/Winged helix DNA-binding domain"/>
    <property type="match status" value="1"/>
</dbReference>
<dbReference type="AlphaFoldDB" id="A0A8J3K1I1"/>
<sequence>MPIVADVGDVFKALADPTRRHILDELAERDDQTLFEICARLGTKHQFTSSRQAVSQHLELLEAAGLVRTRREGRYKFHTLDTRPLAQIAERWIRDKPQENP</sequence>
<keyword evidence="6" id="KW-1185">Reference proteome</keyword>
<keyword evidence="3" id="KW-0804">Transcription</keyword>
<organism evidence="5 6">
    <name type="scientific">Catellatospora chokoriensis</name>
    <dbReference type="NCBI Taxonomy" id="310353"/>
    <lineage>
        <taxon>Bacteria</taxon>
        <taxon>Bacillati</taxon>
        <taxon>Actinomycetota</taxon>
        <taxon>Actinomycetes</taxon>
        <taxon>Micromonosporales</taxon>
        <taxon>Micromonosporaceae</taxon>
        <taxon>Catellatospora</taxon>
    </lineage>
</organism>
<dbReference type="InterPro" id="IPR036388">
    <property type="entry name" value="WH-like_DNA-bd_sf"/>
</dbReference>
<gene>
    <name evidence="5" type="ORF">Cch02nite_44870</name>
</gene>
<dbReference type="GO" id="GO:0003700">
    <property type="term" value="F:DNA-binding transcription factor activity"/>
    <property type="evidence" value="ECO:0007669"/>
    <property type="project" value="InterPro"/>
</dbReference>
<dbReference type="NCBIfam" id="NF033788">
    <property type="entry name" value="HTH_metalloreg"/>
    <property type="match status" value="1"/>
</dbReference>
<evidence type="ECO:0000256" key="1">
    <source>
        <dbReference type="ARBA" id="ARBA00023015"/>
    </source>
</evidence>
<dbReference type="Proteomes" id="UP000619293">
    <property type="component" value="Unassembled WGS sequence"/>
</dbReference>
<name>A0A8J3K1I1_9ACTN</name>
<evidence type="ECO:0000313" key="6">
    <source>
        <dbReference type="Proteomes" id="UP000619293"/>
    </source>
</evidence>
<dbReference type="InterPro" id="IPR051081">
    <property type="entry name" value="HTH_MetalResp_TranReg"/>
</dbReference>
<keyword evidence="1" id="KW-0805">Transcription regulation</keyword>
<dbReference type="SUPFAM" id="SSF46785">
    <property type="entry name" value="Winged helix' DNA-binding domain"/>
    <property type="match status" value="1"/>
</dbReference>